<evidence type="ECO:0000313" key="1">
    <source>
        <dbReference type="EMBL" id="GAF72819.1"/>
    </source>
</evidence>
<dbReference type="EMBL" id="BARS01009309">
    <property type="protein sequence ID" value="GAF72819.1"/>
    <property type="molecule type" value="Genomic_DNA"/>
</dbReference>
<gene>
    <name evidence="1" type="ORF">S01H1_17531</name>
</gene>
<comment type="caution">
    <text evidence="1">The sequence shown here is derived from an EMBL/GenBank/DDBJ whole genome shotgun (WGS) entry which is preliminary data.</text>
</comment>
<reference evidence="1" key="1">
    <citation type="journal article" date="2014" name="Front. Microbiol.">
        <title>High frequency of phylogenetically diverse reductive dehalogenase-homologous genes in deep subseafloor sedimentary metagenomes.</title>
        <authorList>
            <person name="Kawai M."/>
            <person name="Futagami T."/>
            <person name="Toyoda A."/>
            <person name="Takaki Y."/>
            <person name="Nishi S."/>
            <person name="Hori S."/>
            <person name="Arai W."/>
            <person name="Tsubouchi T."/>
            <person name="Morono Y."/>
            <person name="Uchiyama I."/>
            <person name="Ito T."/>
            <person name="Fujiyama A."/>
            <person name="Inagaki F."/>
            <person name="Takami H."/>
        </authorList>
    </citation>
    <scope>NUCLEOTIDE SEQUENCE</scope>
    <source>
        <strain evidence="1">Expedition CK06-06</strain>
    </source>
</reference>
<name>X0RVF7_9ZZZZ</name>
<feature type="non-terminal residue" evidence="1">
    <location>
        <position position="125"/>
    </location>
</feature>
<accession>X0RVF7</accession>
<protein>
    <submittedName>
        <fullName evidence="1">Uncharacterized protein</fullName>
    </submittedName>
</protein>
<proteinExistence type="predicted"/>
<dbReference type="AlphaFoldDB" id="X0RVF7"/>
<organism evidence="1">
    <name type="scientific">marine sediment metagenome</name>
    <dbReference type="NCBI Taxonomy" id="412755"/>
    <lineage>
        <taxon>unclassified sequences</taxon>
        <taxon>metagenomes</taxon>
        <taxon>ecological metagenomes</taxon>
    </lineage>
</organism>
<sequence length="125" mass="14256">MAITEWDDYLIHQIPDTIDTVVGSDPHWMDRFFFGCHNTEGTLHLMAGLGTYPNVNVMDGFVCVRRNDVQRNIRLSRHLQADRANTEIGPLSFKVLEPLKRWGIYLGDNDHDIGCSIEFNGRVAP</sequence>